<accession>A0A2D2D3E8</accession>
<organism evidence="1 2">
    <name type="scientific">Methylosinus trichosporium (strain ATCC 35070 / NCIMB 11131 / UNIQEM 75 / OB3b)</name>
    <dbReference type="NCBI Taxonomy" id="595536"/>
    <lineage>
        <taxon>Bacteria</taxon>
        <taxon>Pseudomonadati</taxon>
        <taxon>Pseudomonadota</taxon>
        <taxon>Alphaproteobacteria</taxon>
        <taxon>Hyphomicrobiales</taxon>
        <taxon>Methylocystaceae</taxon>
        <taxon>Methylosinus</taxon>
    </lineage>
</organism>
<dbReference type="InterPro" id="IPR025455">
    <property type="entry name" value="DUF4276"/>
</dbReference>
<reference evidence="2" key="1">
    <citation type="submission" date="2017-10" db="EMBL/GenBank/DDBJ databases">
        <title>Completed PacBio SMRT sequence of Methylosinus trichosporium OB3b reveals presence of a third large plasmid.</title>
        <authorList>
            <person name="Charles T.C."/>
            <person name="Lynch M.D.J."/>
            <person name="Heil J.R."/>
            <person name="Cheng J."/>
        </authorList>
    </citation>
    <scope>NUCLEOTIDE SEQUENCE [LARGE SCALE GENOMIC DNA]</scope>
    <source>
        <strain evidence="2">OB3b</strain>
    </source>
</reference>
<dbReference type="KEGG" id="mtw:CQW49_17780"/>
<proteinExistence type="predicted"/>
<gene>
    <name evidence="1" type="ORF">CQW49_17780</name>
</gene>
<evidence type="ECO:0000313" key="2">
    <source>
        <dbReference type="Proteomes" id="UP000230709"/>
    </source>
</evidence>
<dbReference type="EMBL" id="CP023737">
    <property type="protein sequence ID" value="ATQ69523.1"/>
    <property type="molecule type" value="Genomic_DNA"/>
</dbReference>
<dbReference type="AlphaFoldDB" id="A0A2D2D3E8"/>
<sequence length="195" mass="21634">MLLVATEDELSEAVVCRLVIEAGGSEAGVRAVRKNGYGYLRRSIDKFCETARRAPVVVLTDLDAASCPPALMRDWFGAKVRPPNLVFRVAVREVEAWLLADREGMGMFLHISPQKIDAEPESLQDPKQYLLRLARSAPRDLRDDLLPMKGAAASQGFGYNSRLCEFIRTSWSAERASGRSPSLAKASRRIREALT</sequence>
<dbReference type="RefSeq" id="WP_003610315.1">
    <property type="nucleotide sequence ID" value="NZ_ADVE02000001.1"/>
</dbReference>
<dbReference type="Proteomes" id="UP000230709">
    <property type="component" value="Chromosome"/>
</dbReference>
<evidence type="ECO:0000313" key="1">
    <source>
        <dbReference type="EMBL" id="ATQ69523.1"/>
    </source>
</evidence>
<dbReference type="Pfam" id="PF14103">
    <property type="entry name" value="DUF4276"/>
    <property type="match status" value="1"/>
</dbReference>
<keyword evidence="2" id="KW-1185">Reference proteome</keyword>
<protein>
    <submittedName>
        <fullName evidence="1">DUF4276 domain-containing protein</fullName>
    </submittedName>
</protein>
<name>A0A2D2D3E8_METT3</name>
<dbReference type="STRING" id="595536.GCA_000178815_01623"/>